<organism evidence="1 2">
    <name type="scientific">Laceyella putida</name>
    <dbReference type="NCBI Taxonomy" id="110101"/>
    <lineage>
        <taxon>Bacteria</taxon>
        <taxon>Bacillati</taxon>
        <taxon>Bacillota</taxon>
        <taxon>Bacilli</taxon>
        <taxon>Bacillales</taxon>
        <taxon>Thermoactinomycetaceae</taxon>
        <taxon>Laceyella</taxon>
    </lineage>
</organism>
<proteinExistence type="predicted"/>
<evidence type="ECO:0000313" key="2">
    <source>
        <dbReference type="Proteomes" id="UP001596500"/>
    </source>
</evidence>
<dbReference type="Proteomes" id="UP001596500">
    <property type="component" value="Unassembled WGS sequence"/>
</dbReference>
<protein>
    <submittedName>
        <fullName evidence="1">Uncharacterized protein</fullName>
    </submittedName>
</protein>
<sequence length="155" mass="18077">MRSALKILIRHHLKRSIVDPISHENITVTGVESGKILIDTATGSTLCEDREEAIQLLEPIYARFRSDMPFYLNKIVKSNTHWRFFDVTFAVDIWVRPDEEGGWQVWMGEDLSLSSNDHNEVLAYLRGLVLEMDMELENELQNIHKHMVTMFQYAK</sequence>
<dbReference type="EMBL" id="JBHTBW010000062">
    <property type="protein sequence ID" value="MFC7442841.1"/>
    <property type="molecule type" value="Genomic_DNA"/>
</dbReference>
<reference evidence="2" key="1">
    <citation type="journal article" date="2019" name="Int. J. Syst. Evol. Microbiol.">
        <title>The Global Catalogue of Microorganisms (GCM) 10K type strain sequencing project: providing services to taxonomists for standard genome sequencing and annotation.</title>
        <authorList>
            <consortium name="The Broad Institute Genomics Platform"/>
            <consortium name="The Broad Institute Genome Sequencing Center for Infectious Disease"/>
            <person name="Wu L."/>
            <person name="Ma J."/>
        </authorList>
    </citation>
    <scope>NUCLEOTIDE SEQUENCE [LARGE SCALE GENOMIC DNA]</scope>
    <source>
        <strain evidence="2">CGMCC 1.12942</strain>
    </source>
</reference>
<name>A0ABW2RPA8_9BACL</name>
<keyword evidence="2" id="KW-1185">Reference proteome</keyword>
<accession>A0ABW2RPA8</accession>
<evidence type="ECO:0000313" key="1">
    <source>
        <dbReference type="EMBL" id="MFC7442841.1"/>
    </source>
</evidence>
<dbReference type="RefSeq" id="WP_379866992.1">
    <property type="nucleotide sequence ID" value="NZ_JBHTBW010000062.1"/>
</dbReference>
<gene>
    <name evidence="1" type="ORF">ACFQNG_17345</name>
</gene>
<comment type="caution">
    <text evidence="1">The sequence shown here is derived from an EMBL/GenBank/DDBJ whole genome shotgun (WGS) entry which is preliminary data.</text>
</comment>